<comment type="caution">
    <text evidence="1">The sequence shown here is derived from an EMBL/GenBank/DDBJ whole genome shotgun (WGS) entry which is preliminary data.</text>
</comment>
<sequence length="75" mass="8524">MCRRPHEAMDPNCQQGTVQAGGGSVMVWAVFSWHGLGPLVRLDRTLTGNAYVQLLGDHLQPFMDYVLKQRWDFYG</sequence>
<dbReference type="GO" id="GO:0003676">
    <property type="term" value="F:nucleic acid binding"/>
    <property type="evidence" value="ECO:0007669"/>
    <property type="project" value="InterPro"/>
</dbReference>
<accession>A0AAV4R9T9</accession>
<dbReference type="Gene3D" id="3.30.420.10">
    <property type="entry name" value="Ribonuclease H-like superfamily/Ribonuclease H"/>
    <property type="match status" value="1"/>
</dbReference>
<keyword evidence="2" id="KW-1185">Reference proteome</keyword>
<dbReference type="Proteomes" id="UP001054837">
    <property type="component" value="Unassembled WGS sequence"/>
</dbReference>
<dbReference type="AlphaFoldDB" id="A0AAV4R9T9"/>
<gene>
    <name evidence="1" type="primary">X975_13662</name>
    <name evidence="1" type="ORF">CDAR_1611</name>
</gene>
<protein>
    <submittedName>
        <fullName evidence="1">Transposable element Tc1 transposase</fullName>
    </submittedName>
</protein>
<evidence type="ECO:0000313" key="1">
    <source>
        <dbReference type="EMBL" id="GIY17379.1"/>
    </source>
</evidence>
<name>A0AAV4R9T9_9ARAC</name>
<proteinExistence type="predicted"/>
<organism evidence="1 2">
    <name type="scientific">Caerostris darwini</name>
    <dbReference type="NCBI Taxonomy" id="1538125"/>
    <lineage>
        <taxon>Eukaryota</taxon>
        <taxon>Metazoa</taxon>
        <taxon>Ecdysozoa</taxon>
        <taxon>Arthropoda</taxon>
        <taxon>Chelicerata</taxon>
        <taxon>Arachnida</taxon>
        <taxon>Araneae</taxon>
        <taxon>Araneomorphae</taxon>
        <taxon>Entelegynae</taxon>
        <taxon>Araneoidea</taxon>
        <taxon>Araneidae</taxon>
        <taxon>Caerostris</taxon>
    </lineage>
</organism>
<dbReference type="InterPro" id="IPR036397">
    <property type="entry name" value="RNaseH_sf"/>
</dbReference>
<evidence type="ECO:0000313" key="2">
    <source>
        <dbReference type="Proteomes" id="UP001054837"/>
    </source>
</evidence>
<reference evidence="1 2" key="1">
    <citation type="submission" date="2021-06" db="EMBL/GenBank/DDBJ databases">
        <title>Caerostris darwini draft genome.</title>
        <authorList>
            <person name="Kono N."/>
            <person name="Arakawa K."/>
        </authorList>
    </citation>
    <scope>NUCLEOTIDE SEQUENCE [LARGE SCALE GENOMIC DNA]</scope>
</reference>
<dbReference type="EMBL" id="BPLQ01005803">
    <property type="protein sequence ID" value="GIY17379.1"/>
    <property type="molecule type" value="Genomic_DNA"/>
</dbReference>